<evidence type="ECO:0000256" key="5">
    <source>
        <dbReference type="ARBA" id="ARBA00022989"/>
    </source>
</evidence>
<name>A0A1G9MJQ4_9ACTN</name>
<feature type="transmembrane region" description="Helical" evidence="7">
    <location>
        <begin position="106"/>
        <end position="130"/>
    </location>
</feature>
<evidence type="ECO:0000256" key="6">
    <source>
        <dbReference type="ARBA" id="ARBA00023136"/>
    </source>
</evidence>
<keyword evidence="6 7" id="KW-0472">Membrane</keyword>
<dbReference type="PANTHER" id="PTHR33362">
    <property type="entry name" value="SIALIC ACID TRAP TRANSPORTER PERMEASE PROTEIN SIAT-RELATED"/>
    <property type="match status" value="1"/>
</dbReference>
<protein>
    <submittedName>
        <fullName evidence="9">TRAP transporter, DctM subunit</fullName>
    </submittedName>
</protein>
<organism evidence="9 10">
    <name type="scientific">Tessaracoccus oleiagri</name>
    <dbReference type="NCBI Taxonomy" id="686624"/>
    <lineage>
        <taxon>Bacteria</taxon>
        <taxon>Bacillati</taxon>
        <taxon>Actinomycetota</taxon>
        <taxon>Actinomycetes</taxon>
        <taxon>Propionibacteriales</taxon>
        <taxon>Propionibacteriaceae</taxon>
        <taxon>Tessaracoccus</taxon>
    </lineage>
</organism>
<evidence type="ECO:0000256" key="4">
    <source>
        <dbReference type="ARBA" id="ARBA00022692"/>
    </source>
</evidence>
<feature type="transmembrane region" description="Helical" evidence="7">
    <location>
        <begin position="368"/>
        <end position="390"/>
    </location>
</feature>
<dbReference type="NCBIfam" id="TIGR00786">
    <property type="entry name" value="dctM"/>
    <property type="match status" value="1"/>
</dbReference>
<feature type="transmembrane region" description="Helical" evidence="7">
    <location>
        <begin position="402"/>
        <end position="423"/>
    </location>
</feature>
<evidence type="ECO:0000313" key="9">
    <source>
        <dbReference type="EMBL" id="SDL74313.1"/>
    </source>
</evidence>
<dbReference type="STRING" id="686624.SAMN04488242_2669"/>
<evidence type="ECO:0000259" key="8">
    <source>
        <dbReference type="Pfam" id="PF06808"/>
    </source>
</evidence>
<keyword evidence="10" id="KW-1185">Reference proteome</keyword>
<dbReference type="OrthoDB" id="9777699at2"/>
<dbReference type="Pfam" id="PF06808">
    <property type="entry name" value="DctM"/>
    <property type="match status" value="1"/>
</dbReference>
<dbReference type="AlphaFoldDB" id="A0A1G9MJQ4"/>
<dbReference type="PANTHER" id="PTHR33362:SF2">
    <property type="entry name" value="TRAP TRANSPORTER LARGE PERMEASE PROTEIN"/>
    <property type="match status" value="1"/>
</dbReference>
<evidence type="ECO:0000256" key="2">
    <source>
        <dbReference type="ARBA" id="ARBA00022475"/>
    </source>
</evidence>
<keyword evidence="2" id="KW-1003">Cell membrane</keyword>
<evidence type="ECO:0000256" key="7">
    <source>
        <dbReference type="SAM" id="Phobius"/>
    </source>
</evidence>
<feature type="transmembrane region" description="Helical" evidence="7">
    <location>
        <begin position="252"/>
        <end position="269"/>
    </location>
</feature>
<dbReference type="EMBL" id="FNGP01000005">
    <property type="protein sequence ID" value="SDL74313.1"/>
    <property type="molecule type" value="Genomic_DNA"/>
</dbReference>
<keyword evidence="5 7" id="KW-1133">Transmembrane helix</keyword>
<comment type="subcellular location">
    <subcellularLocation>
        <location evidence="1">Cell inner membrane</location>
        <topology evidence="1">Multi-pass membrane protein</topology>
    </subcellularLocation>
</comment>
<proteinExistence type="predicted"/>
<feature type="transmembrane region" description="Helical" evidence="7">
    <location>
        <begin position="281"/>
        <end position="302"/>
    </location>
</feature>
<feature type="transmembrane region" description="Helical" evidence="7">
    <location>
        <begin position="222"/>
        <end position="246"/>
    </location>
</feature>
<feature type="transmembrane region" description="Helical" evidence="7">
    <location>
        <begin position="175"/>
        <end position="201"/>
    </location>
</feature>
<feature type="transmembrane region" description="Helical" evidence="7">
    <location>
        <begin position="343"/>
        <end position="362"/>
    </location>
</feature>
<evidence type="ECO:0000313" key="10">
    <source>
        <dbReference type="Proteomes" id="UP000199475"/>
    </source>
</evidence>
<dbReference type="RefSeq" id="WP_093253112.1">
    <property type="nucleotide sequence ID" value="NZ_FNGP01000005.1"/>
</dbReference>
<gene>
    <name evidence="9" type="ORF">SAMN04488242_2669</name>
</gene>
<dbReference type="PIRSF" id="PIRSF006066">
    <property type="entry name" value="HI0050"/>
    <property type="match status" value="1"/>
</dbReference>
<sequence>MDAATLATIVLVAGVVIGIVISLPIGVTIGVPSFLAMIVVVGDISLAAENSASRMFTGINNFTLLAIPFFVLAGVIMNKGGIAGRLVDAAKVMVGRMPAGLAQTNVAANAMFGAVSGAAVAAAAAVGQVMHPRLVKDGYKPSWAAAVNVASAPAGMLIPPSNTFIVYSLVSSTSIAALFMAGVGPGLVWTLAVALVVLFTYKRNRVADAAADVHPTFKQAVLVIWRAIPSLLMIFIVVGGILFGWFTATESSAIAVAYCLVLSFVYGTVKVREIPGILIDAGRTTAIVMLLVGVSSILSFVMSFAQIPQMISEALLGLTDSQTVILIIMMVILLFVGTFMDPTPAILIFVPMFIGIIDQFGIDRVHFGTMIVYNLCVGVITPPVGNVLFVGTRVAGIRLEPVIGKLLWFLISIIIGLFIVVFVPEISMWLPTVLGLV</sequence>
<dbReference type="GO" id="GO:0005886">
    <property type="term" value="C:plasma membrane"/>
    <property type="evidence" value="ECO:0007669"/>
    <property type="project" value="UniProtKB-SubCell"/>
</dbReference>
<dbReference type="InterPro" id="IPR004681">
    <property type="entry name" value="TRAP_DctM"/>
</dbReference>
<dbReference type="GO" id="GO:0022857">
    <property type="term" value="F:transmembrane transporter activity"/>
    <property type="evidence" value="ECO:0007669"/>
    <property type="project" value="TreeGrafter"/>
</dbReference>
<keyword evidence="4 7" id="KW-0812">Transmembrane</keyword>
<dbReference type="Proteomes" id="UP000199475">
    <property type="component" value="Unassembled WGS sequence"/>
</dbReference>
<evidence type="ECO:0000256" key="3">
    <source>
        <dbReference type="ARBA" id="ARBA00022519"/>
    </source>
</evidence>
<evidence type="ECO:0000256" key="1">
    <source>
        <dbReference type="ARBA" id="ARBA00004429"/>
    </source>
</evidence>
<feature type="domain" description="TRAP C4-dicarboxylate transport system permease DctM subunit" evidence="8">
    <location>
        <begin position="14"/>
        <end position="426"/>
    </location>
</feature>
<accession>A0A1G9MJQ4</accession>
<reference evidence="9 10" key="1">
    <citation type="submission" date="2016-10" db="EMBL/GenBank/DDBJ databases">
        <authorList>
            <person name="de Groot N.N."/>
        </authorList>
    </citation>
    <scope>NUCLEOTIDE SEQUENCE [LARGE SCALE GENOMIC DNA]</scope>
    <source>
        <strain evidence="9 10">CGMCC 1.9159</strain>
    </source>
</reference>
<feature type="transmembrane region" description="Helical" evidence="7">
    <location>
        <begin position="59"/>
        <end position="77"/>
    </location>
</feature>
<feature type="transmembrane region" description="Helical" evidence="7">
    <location>
        <begin position="314"/>
        <end position="336"/>
    </location>
</feature>
<keyword evidence="3" id="KW-0997">Cell inner membrane</keyword>
<dbReference type="InterPro" id="IPR010656">
    <property type="entry name" value="DctM"/>
</dbReference>